<dbReference type="EMBL" id="BARV01001362">
    <property type="protein sequence ID" value="GAH95276.1"/>
    <property type="molecule type" value="Genomic_DNA"/>
</dbReference>
<name>X1JKL2_9ZZZZ</name>
<proteinExistence type="predicted"/>
<gene>
    <name evidence="1" type="ORF">S06H3_04004</name>
</gene>
<reference evidence="1" key="1">
    <citation type="journal article" date="2014" name="Front. Microbiol.">
        <title>High frequency of phylogenetically diverse reductive dehalogenase-homologous genes in deep subseafloor sedimentary metagenomes.</title>
        <authorList>
            <person name="Kawai M."/>
            <person name="Futagami T."/>
            <person name="Toyoda A."/>
            <person name="Takaki Y."/>
            <person name="Nishi S."/>
            <person name="Hori S."/>
            <person name="Arai W."/>
            <person name="Tsubouchi T."/>
            <person name="Morono Y."/>
            <person name="Uchiyama I."/>
            <person name="Ito T."/>
            <person name="Fujiyama A."/>
            <person name="Inagaki F."/>
            <person name="Takami H."/>
        </authorList>
    </citation>
    <scope>NUCLEOTIDE SEQUENCE</scope>
    <source>
        <strain evidence="1">Expedition CK06-06</strain>
    </source>
</reference>
<evidence type="ECO:0000313" key="1">
    <source>
        <dbReference type="EMBL" id="GAH95276.1"/>
    </source>
</evidence>
<organism evidence="1">
    <name type="scientific">marine sediment metagenome</name>
    <dbReference type="NCBI Taxonomy" id="412755"/>
    <lineage>
        <taxon>unclassified sequences</taxon>
        <taxon>metagenomes</taxon>
        <taxon>ecological metagenomes</taxon>
    </lineage>
</organism>
<accession>X1JKL2</accession>
<comment type="caution">
    <text evidence="1">The sequence shown here is derived from an EMBL/GenBank/DDBJ whole genome shotgun (WGS) entry which is preliminary data.</text>
</comment>
<protein>
    <submittedName>
        <fullName evidence="1">Uncharacterized protein</fullName>
    </submittedName>
</protein>
<dbReference type="AlphaFoldDB" id="X1JKL2"/>
<sequence length="46" mass="5493">MDYISKNEIYIKRFEANIELQLEIHQLIEKLQKILITTSFPISLNT</sequence>